<gene>
    <name evidence="4" type="ORF">HV823_20910</name>
</gene>
<evidence type="ECO:0000313" key="4">
    <source>
        <dbReference type="EMBL" id="NVP57716.1"/>
    </source>
</evidence>
<dbReference type="InterPro" id="IPR015590">
    <property type="entry name" value="Aldehyde_DH_dom"/>
</dbReference>
<feature type="domain" description="Aldehyde dehydrogenase" evidence="3">
    <location>
        <begin position="14"/>
        <end position="172"/>
    </location>
</feature>
<organism evidence="4 5">
    <name type="scientific">Mycoplana rhizolycopersici</name>
    <dbReference type="NCBI Taxonomy" id="2746702"/>
    <lineage>
        <taxon>Bacteria</taxon>
        <taxon>Pseudomonadati</taxon>
        <taxon>Pseudomonadota</taxon>
        <taxon>Alphaproteobacteria</taxon>
        <taxon>Hyphomicrobiales</taxon>
        <taxon>Rhizobiaceae</taxon>
        <taxon>Mycoplana</taxon>
    </lineage>
</organism>
<evidence type="ECO:0000259" key="3">
    <source>
        <dbReference type="Pfam" id="PF00171"/>
    </source>
</evidence>
<dbReference type="Pfam" id="PF00171">
    <property type="entry name" value="Aldedh"/>
    <property type="match status" value="1"/>
</dbReference>
<evidence type="ECO:0000256" key="2">
    <source>
        <dbReference type="ARBA" id="ARBA00023002"/>
    </source>
</evidence>
<dbReference type="SUPFAM" id="SSF53720">
    <property type="entry name" value="ALDH-like"/>
    <property type="match status" value="1"/>
</dbReference>
<name>A0ABX2QK33_9HYPH</name>
<reference evidence="4 5" key="1">
    <citation type="submission" date="2020-06" db="EMBL/GenBank/DDBJ databases">
        <title>Rhizobium sp.nov. isolated from the tomato plant.</title>
        <authorList>
            <person name="Thin K.K."/>
            <person name="Zhang X."/>
            <person name="He S."/>
        </authorList>
    </citation>
    <scope>NUCLEOTIDE SEQUENCE [LARGE SCALE GENOMIC DNA]</scope>
    <source>
        <strain evidence="4 5">DBTS2</strain>
    </source>
</reference>
<dbReference type="PANTHER" id="PTHR42804">
    <property type="entry name" value="ALDEHYDE DEHYDROGENASE"/>
    <property type="match status" value="1"/>
</dbReference>
<keyword evidence="5" id="KW-1185">Reference proteome</keyword>
<dbReference type="InterPro" id="IPR016162">
    <property type="entry name" value="Ald_DH_N"/>
</dbReference>
<comment type="caution">
    <text evidence="4">The sequence shown here is derived from an EMBL/GenBank/DDBJ whole genome shotgun (WGS) entry which is preliminary data.</text>
</comment>
<sequence length="172" mass="18906">MHANALKFLIGGAWVEAIGTGRHTLIKPATEEAICEIAMGDANDVDRAVAAAKAAFPSYSMTKPEERRRLLQRLHENYDEIAAMMTEEEMGTTANFSQSTQTWVGRAHRETIIDVLQTYSFEELEELRGDVLISRVAVGVCGLITPRNWSMNQLVVKTVPALAAGCTLVVMP</sequence>
<evidence type="ECO:0000313" key="5">
    <source>
        <dbReference type="Proteomes" id="UP000659172"/>
    </source>
</evidence>
<proteinExistence type="inferred from homology"/>
<dbReference type="Gene3D" id="3.40.605.10">
    <property type="entry name" value="Aldehyde Dehydrogenase, Chain A, domain 1"/>
    <property type="match status" value="1"/>
</dbReference>
<protein>
    <submittedName>
        <fullName evidence="4">Aldehyde dehydrogenase family protein</fullName>
    </submittedName>
</protein>
<comment type="similarity">
    <text evidence="1">Belongs to the aldehyde dehydrogenase family.</text>
</comment>
<dbReference type="InterPro" id="IPR016161">
    <property type="entry name" value="Ald_DH/histidinol_DH"/>
</dbReference>
<dbReference type="PANTHER" id="PTHR42804:SF1">
    <property type="entry name" value="ALDEHYDE DEHYDROGENASE-RELATED"/>
    <property type="match status" value="1"/>
</dbReference>
<dbReference type="EMBL" id="JABXYK010000015">
    <property type="protein sequence ID" value="NVP57716.1"/>
    <property type="molecule type" value="Genomic_DNA"/>
</dbReference>
<dbReference type="Proteomes" id="UP000659172">
    <property type="component" value="Unassembled WGS sequence"/>
</dbReference>
<keyword evidence="2" id="KW-0560">Oxidoreductase</keyword>
<accession>A0ABX2QK33</accession>
<evidence type="ECO:0000256" key="1">
    <source>
        <dbReference type="ARBA" id="ARBA00009986"/>
    </source>
</evidence>